<evidence type="ECO:0000256" key="5">
    <source>
        <dbReference type="ARBA" id="ARBA00023136"/>
    </source>
</evidence>
<feature type="transmembrane region" description="Helical" evidence="6">
    <location>
        <begin position="89"/>
        <end position="109"/>
    </location>
</feature>
<comment type="subcellular location">
    <subcellularLocation>
        <location evidence="1">Cell membrane</location>
        <topology evidence="1">Multi-pass membrane protein</topology>
    </subcellularLocation>
</comment>
<keyword evidence="5 6" id="KW-0472">Membrane</keyword>
<dbReference type="InterPro" id="IPR036259">
    <property type="entry name" value="MFS_trans_sf"/>
</dbReference>
<dbReference type="EMBL" id="CP137640">
    <property type="protein sequence ID" value="WVX80840.1"/>
    <property type="molecule type" value="Genomic_DNA"/>
</dbReference>
<dbReference type="PROSITE" id="PS50850">
    <property type="entry name" value="MFS"/>
    <property type="match status" value="1"/>
</dbReference>
<keyword evidence="4 6" id="KW-1133">Transmembrane helix</keyword>
<feature type="transmembrane region" description="Helical" evidence="6">
    <location>
        <begin position="23"/>
        <end position="44"/>
    </location>
</feature>
<protein>
    <submittedName>
        <fullName evidence="8">Aromatic acid/H+ symport family MFS transporter</fullName>
    </submittedName>
</protein>
<dbReference type="Proteomes" id="UP001357223">
    <property type="component" value="Chromosome"/>
</dbReference>
<sequence>MQVTTNAEQTVLKAKFNKFHGMLLFWGALLMLFDGFDLTIYGAVVPTLMKEWGISAVQAGMYGSYALFGMMFGALIFGTLADKLGRKKIILICVFIFSLFMLLAGLAPSPELFGLFRFITGLGLGGMMPNVIGLISEYSPEGLRSRMIATIMAGYSIGGVVAALLSMILITNFGWESVFFFGALPILFLPFLVKLLPDSVGSLIVKNDHKGIQKILVKVNTTYKPSENETFVLNKKQDSSPVKNLFTEKRALLTVMIWLTYFMSLLMIYGLNTWLPKFMTEAGFPLGSSLSFLLALNVGATIGAILMGWLADRWGVGRALILFFVIAAITITSLGYATNMILLYVLVAIAGAATVGTQNLTHSYTSQFYPITMRSTALGWALAVGRIGGILGPTIGGILLASQLTLQVNFLVFAIPGVIAALAVFLANQQGEKVITTQQQLDTPAN</sequence>
<feature type="transmembrane region" description="Helical" evidence="6">
    <location>
        <begin position="378"/>
        <end position="400"/>
    </location>
</feature>
<feature type="transmembrane region" description="Helical" evidence="6">
    <location>
        <begin position="341"/>
        <end position="357"/>
    </location>
</feature>
<organism evidence="8 9">
    <name type="scientific">Niallia oryzisoli</name>
    <dbReference type="NCBI Taxonomy" id="1737571"/>
    <lineage>
        <taxon>Bacteria</taxon>
        <taxon>Bacillati</taxon>
        <taxon>Bacillota</taxon>
        <taxon>Bacilli</taxon>
        <taxon>Bacillales</taxon>
        <taxon>Bacillaceae</taxon>
        <taxon>Niallia</taxon>
    </lineage>
</organism>
<feature type="transmembrane region" description="Helical" evidence="6">
    <location>
        <begin position="316"/>
        <end position="335"/>
    </location>
</feature>
<name>A0ABZ2CFY8_9BACI</name>
<proteinExistence type="predicted"/>
<accession>A0ABZ2CFY8</accession>
<dbReference type="SUPFAM" id="SSF103473">
    <property type="entry name" value="MFS general substrate transporter"/>
    <property type="match status" value="1"/>
</dbReference>
<evidence type="ECO:0000256" key="4">
    <source>
        <dbReference type="ARBA" id="ARBA00022989"/>
    </source>
</evidence>
<keyword evidence="3 6" id="KW-0812">Transmembrane</keyword>
<feature type="domain" description="Major facilitator superfamily (MFS) profile" evidence="7">
    <location>
        <begin position="23"/>
        <end position="432"/>
    </location>
</feature>
<evidence type="ECO:0000259" key="7">
    <source>
        <dbReference type="PROSITE" id="PS50850"/>
    </source>
</evidence>
<evidence type="ECO:0000256" key="6">
    <source>
        <dbReference type="SAM" id="Phobius"/>
    </source>
</evidence>
<feature type="transmembrane region" description="Helical" evidence="6">
    <location>
        <begin position="56"/>
        <end position="77"/>
    </location>
</feature>
<reference evidence="8 9" key="1">
    <citation type="submission" date="2023-10" db="EMBL/GenBank/DDBJ databases">
        <title>Niallia locisalis sp.nov. isolated from a salt pond sample.</title>
        <authorList>
            <person name="Li X.-J."/>
            <person name="Dong L."/>
        </authorList>
    </citation>
    <scope>NUCLEOTIDE SEQUENCE [LARGE SCALE GENOMIC DNA]</scope>
    <source>
        <strain evidence="8 9">DSM 29761</strain>
    </source>
</reference>
<evidence type="ECO:0000313" key="8">
    <source>
        <dbReference type="EMBL" id="WVX80840.1"/>
    </source>
</evidence>
<feature type="transmembrane region" description="Helical" evidence="6">
    <location>
        <begin position="406"/>
        <end position="427"/>
    </location>
</feature>
<dbReference type="Pfam" id="PF07690">
    <property type="entry name" value="MFS_1"/>
    <property type="match status" value="1"/>
</dbReference>
<feature type="transmembrane region" description="Helical" evidence="6">
    <location>
        <begin position="177"/>
        <end position="196"/>
    </location>
</feature>
<feature type="transmembrane region" description="Helical" evidence="6">
    <location>
        <begin position="251"/>
        <end position="270"/>
    </location>
</feature>
<dbReference type="PANTHER" id="PTHR23508">
    <property type="entry name" value="CARBOXYLIC ACID TRANSPORTER PROTEIN HOMOLOG"/>
    <property type="match status" value="1"/>
</dbReference>
<dbReference type="InterPro" id="IPR011701">
    <property type="entry name" value="MFS"/>
</dbReference>
<feature type="transmembrane region" description="Helical" evidence="6">
    <location>
        <begin position="115"/>
        <end position="135"/>
    </location>
</feature>
<dbReference type="Gene3D" id="1.20.1250.20">
    <property type="entry name" value="MFS general substrate transporter like domains"/>
    <property type="match status" value="1"/>
</dbReference>
<evidence type="ECO:0000256" key="1">
    <source>
        <dbReference type="ARBA" id="ARBA00004651"/>
    </source>
</evidence>
<dbReference type="PANTHER" id="PTHR23508:SF10">
    <property type="entry name" value="CARBOXYLIC ACID TRANSPORTER PROTEIN HOMOLOG"/>
    <property type="match status" value="1"/>
</dbReference>
<evidence type="ECO:0000256" key="3">
    <source>
        <dbReference type="ARBA" id="ARBA00022692"/>
    </source>
</evidence>
<evidence type="ECO:0000313" key="9">
    <source>
        <dbReference type="Proteomes" id="UP001357223"/>
    </source>
</evidence>
<feature type="transmembrane region" description="Helical" evidence="6">
    <location>
        <begin position="290"/>
        <end position="309"/>
    </location>
</feature>
<dbReference type="InterPro" id="IPR020846">
    <property type="entry name" value="MFS_dom"/>
</dbReference>
<dbReference type="CDD" id="cd17365">
    <property type="entry name" value="MFS_PcaK_like"/>
    <property type="match status" value="1"/>
</dbReference>
<dbReference type="PROSITE" id="PS00217">
    <property type="entry name" value="SUGAR_TRANSPORT_2"/>
    <property type="match status" value="1"/>
</dbReference>
<dbReference type="InterPro" id="IPR005829">
    <property type="entry name" value="Sugar_transporter_CS"/>
</dbReference>
<feature type="transmembrane region" description="Helical" evidence="6">
    <location>
        <begin position="147"/>
        <end position="171"/>
    </location>
</feature>
<keyword evidence="9" id="KW-1185">Reference proteome</keyword>
<evidence type="ECO:0000256" key="2">
    <source>
        <dbReference type="ARBA" id="ARBA00022448"/>
    </source>
</evidence>
<dbReference type="RefSeq" id="WP_338449771.1">
    <property type="nucleotide sequence ID" value="NZ_CP137640.1"/>
</dbReference>
<gene>
    <name evidence="8" type="ORF">R4Z09_27095</name>
</gene>
<keyword evidence="2" id="KW-0813">Transport</keyword>